<dbReference type="InterPro" id="IPR041038">
    <property type="entry name" value="TarS_C1"/>
</dbReference>
<organism evidence="5 6">
    <name type="scientific">Streptomyces amakusaensis</name>
    <dbReference type="NCBI Taxonomy" id="67271"/>
    <lineage>
        <taxon>Bacteria</taxon>
        <taxon>Bacillati</taxon>
        <taxon>Actinomycetota</taxon>
        <taxon>Actinomycetes</taxon>
        <taxon>Kitasatosporales</taxon>
        <taxon>Streptomycetaceae</taxon>
        <taxon>Streptomyces</taxon>
    </lineage>
</organism>
<dbReference type="InterPro" id="IPR029044">
    <property type="entry name" value="Nucleotide-diphossugar_trans"/>
</dbReference>
<keyword evidence="6" id="KW-1185">Reference proteome</keyword>
<feature type="domain" description="TarS/TarP linker" evidence="4">
    <location>
        <begin position="233"/>
        <end position="323"/>
    </location>
</feature>
<evidence type="ECO:0000259" key="4">
    <source>
        <dbReference type="Pfam" id="PF22181"/>
    </source>
</evidence>
<accession>A0ABW0ACS5</accession>
<comment type="caution">
    <text evidence="5">The sequence shown here is derived from an EMBL/GenBank/DDBJ whole genome shotgun (WGS) entry which is preliminary data.</text>
</comment>
<dbReference type="Pfam" id="PF22181">
    <property type="entry name" value="TarS_linker"/>
    <property type="match status" value="1"/>
</dbReference>
<protein>
    <submittedName>
        <fullName evidence="5">Glycosyltransferase</fullName>
        <ecNumber evidence="5">2.4.-.-</ecNumber>
    </submittedName>
</protein>
<dbReference type="EMBL" id="JBHSKP010000001">
    <property type="protein sequence ID" value="MFC5150474.1"/>
    <property type="molecule type" value="Genomic_DNA"/>
</dbReference>
<reference evidence="6" key="1">
    <citation type="journal article" date="2019" name="Int. J. Syst. Evol. Microbiol.">
        <title>The Global Catalogue of Microorganisms (GCM) 10K type strain sequencing project: providing services to taxonomists for standard genome sequencing and annotation.</title>
        <authorList>
            <consortium name="The Broad Institute Genomics Platform"/>
            <consortium name="The Broad Institute Genome Sequencing Center for Infectious Disease"/>
            <person name="Wu L."/>
            <person name="Ma J."/>
        </authorList>
    </citation>
    <scope>NUCLEOTIDE SEQUENCE [LARGE SCALE GENOMIC DNA]</scope>
    <source>
        <strain evidence="6">PCU 266</strain>
    </source>
</reference>
<feature type="compositionally biased region" description="Basic and acidic residues" evidence="1">
    <location>
        <begin position="476"/>
        <end position="493"/>
    </location>
</feature>
<evidence type="ECO:0000313" key="6">
    <source>
        <dbReference type="Proteomes" id="UP001596160"/>
    </source>
</evidence>
<dbReference type="InterPro" id="IPR054028">
    <property type="entry name" value="TarS/TarP_linker"/>
</dbReference>
<dbReference type="Pfam" id="PF18674">
    <property type="entry name" value="TarS_C1"/>
    <property type="match status" value="1"/>
</dbReference>
<evidence type="ECO:0000313" key="5">
    <source>
        <dbReference type="EMBL" id="MFC5150474.1"/>
    </source>
</evidence>
<evidence type="ECO:0000259" key="2">
    <source>
        <dbReference type="Pfam" id="PF00535"/>
    </source>
</evidence>
<name>A0ABW0ACS5_9ACTN</name>
<keyword evidence="5" id="KW-0328">Glycosyltransferase</keyword>
<dbReference type="Proteomes" id="UP001596160">
    <property type="component" value="Unassembled WGS sequence"/>
</dbReference>
<sequence length="676" mass="74737">MPDAAVPDVSVVVGAYNAMPYLTRCVRSVVDQTLGRDRIELIAVNDGSTDGTGEELDRLAEEFPSMVRVVHQENSGGPSAPRNAGIELARGRFIFFLDADDYLGEEALERMVAMADANSTDVVLGKMVGVGGRGAPKSMFKRNQPKTDVFGSAVYWTLNPLKLFRRELIERLGLRFRTDMRTGEDQPFVSMAYLHASGISVVADYDCYYWVEREDGNNVTRTTRGTHPRIKYLKVMFELLAREVKSSAKRDILLRRHFDVDIKSALRHLLRETEPEIRDSALAEIQQMITANLSEELAQRYPAMHRLRLHLAGHGMLEELREVTRFDQAKKRDKVVVEKGRAYGAYPYFRDPARGIPDHCFDITRQLGVRHHLDTAELTGSELHLAGHAYIHTVDTVDTAIEAVLRERDSGVEYSFPAEGVSAPGVTEAVGEGMYDYAESGFRVTIDTLTAADGQVLPSGLWDLHMRVRSQGIVKEGRTGNKRSDSIDSEARPRLVHTPDGASHVITPYFTKPYGNFTLDVGQRKHRLQSHLKVEKAAWAEDAPGTVIVSGHVNAAVAPGDLVVRASSTGRTVDLAAFQTGELAAPGPFEFRVNLAKAFADKALPAGVWELAVCLSSPDLPATVWVPNTPGLATARFRRRGLPAYAKPMEKHQVFSVRLALVDPVAGLRRRFGIGS</sequence>
<dbReference type="InterPro" id="IPR001173">
    <property type="entry name" value="Glyco_trans_2-like"/>
</dbReference>
<feature type="domain" description="Glycosyltransferase 2-like" evidence="2">
    <location>
        <begin position="10"/>
        <end position="143"/>
    </location>
</feature>
<feature type="domain" description="TarS C-terminal" evidence="3">
    <location>
        <begin position="372"/>
        <end position="520"/>
    </location>
</feature>
<proteinExistence type="predicted"/>
<dbReference type="SUPFAM" id="SSF53448">
    <property type="entry name" value="Nucleotide-diphospho-sugar transferases"/>
    <property type="match status" value="1"/>
</dbReference>
<dbReference type="Pfam" id="PF00535">
    <property type="entry name" value="Glycos_transf_2"/>
    <property type="match status" value="1"/>
</dbReference>
<dbReference type="Gene3D" id="3.90.550.10">
    <property type="entry name" value="Spore Coat Polysaccharide Biosynthesis Protein SpsA, Chain A"/>
    <property type="match status" value="1"/>
</dbReference>
<dbReference type="GO" id="GO:0016757">
    <property type="term" value="F:glycosyltransferase activity"/>
    <property type="evidence" value="ECO:0007669"/>
    <property type="project" value="UniProtKB-KW"/>
</dbReference>
<keyword evidence="5" id="KW-0808">Transferase</keyword>
<evidence type="ECO:0000259" key="3">
    <source>
        <dbReference type="Pfam" id="PF18674"/>
    </source>
</evidence>
<gene>
    <name evidence="5" type="ORF">ACFPRH_01840</name>
</gene>
<dbReference type="RefSeq" id="WP_344476633.1">
    <property type="nucleotide sequence ID" value="NZ_BAAASB010000007.1"/>
</dbReference>
<feature type="region of interest" description="Disordered" evidence="1">
    <location>
        <begin position="476"/>
        <end position="495"/>
    </location>
</feature>
<dbReference type="PANTHER" id="PTHR22916">
    <property type="entry name" value="GLYCOSYLTRANSFERASE"/>
    <property type="match status" value="1"/>
</dbReference>
<dbReference type="EC" id="2.4.-.-" evidence="5"/>
<dbReference type="PANTHER" id="PTHR22916:SF3">
    <property type="entry name" value="UDP-GLCNAC:BETAGAL BETA-1,3-N-ACETYLGLUCOSAMINYLTRANSFERASE-LIKE PROTEIN 1"/>
    <property type="match status" value="1"/>
</dbReference>
<dbReference type="CDD" id="cd00761">
    <property type="entry name" value="Glyco_tranf_GTA_type"/>
    <property type="match status" value="1"/>
</dbReference>
<evidence type="ECO:0000256" key="1">
    <source>
        <dbReference type="SAM" id="MobiDB-lite"/>
    </source>
</evidence>